<dbReference type="AlphaFoldDB" id="A0A270BA89"/>
<proteinExistence type="predicted"/>
<keyword evidence="2" id="KW-1185">Reference proteome</keyword>
<comment type="caution">
    <text evidence="1">The sequence shown here is derived from an EMBL/GenBank/DDBJ whole genome shotgun (WGS) entry which is preliminary data.</text>
</comment>
<dbReference type="EMBL" id="NDFP01000013">
    <property type="protein sequence ID" value="PAL21932.1"/>
    <property type="molecule type" value="Genomic_DNA"/>
</dbReference>
<reference evidence="1 2" key="1">
    <citation type="submission" date="2017-04" db="EMBL/GenBank/DDBJ databases">
        <title>Kefir bacterial isolates.</title>
        <authorList>
            <person name="Kim Y."/>
            <person name="Blasche S."/>
            <person name="Patil K.R."/>
        </authorList>
    </citation>
    <scope>NUCLEOTIDE SEQUENCE [LARGE SCALE GENOMIC DNA]</scope>
    <source>
        <strain evidence="1 2">KR-2</strain>
    </source>
</reference>
<evidence type="ECO:0000313" key="1">
    <source>
        <dbReference type="EMBL" id="PAL21932.1"/>
    </source>
</evidence>
<name>A0A270BA89_9PROT</name>
<gene>
    <name evidence="1" type="ORF">B9K05_10995</name>
</gene>
<sequence>MFLYLLDTDRLENQRIGVSRRRLRRIVLVSGFRLYHAIMASALLAGSLAVSPAARADGDETAPRSNVNNIQLQKELSVLHMKPEAAGPACIDSLKELHKTQDLLAKEQENSHDQDLTVAEDVLESDFENSIEACAGDVEKLCETHNPQPELVKACEAIDSLPSKDSQAAD</sequence>
<accession>A0A270BA89</accession>
<protein>
    <submittedName>
        <fullName evidence="1">Uncharacterized protein</fullName>
    </submittedName>
</protein>
<organism evidence="1 2">
    <name type="scientific">Acetobacter syzygii</name>
    <dbReference type="NCBI Taxonomy" id="146476"/>
    <lineage>
        <taxon>Bacteria</taxon>
        <taxon>Pseudomonadati</taxon>
        <taxon>Pseudomonadota</taxon>
        <taxon>Alphaproteobacteria</taxon>
        <taxon>Acetobacterales</taxon>
        <taxon>Acetobacteraceae</taxon>
        <taxon>Acetobacter</taxon>
    </lineage>
</organism>
<dbReference type="Proteomes" id="UP000216033">
    <property type="component" value="Unassembled WGS sequence"/>
</dbReference>
<evidence type="ECO:0000313" key="2">
    <source>
        <dbReference type="Proteomes" id="UP000216033"/>
    </source>
</evidence>